<feature type="domain" description="HAMP" evidence="6">
    <location>
        <begin position="230"/>
        <end position="285"/>
    </location>
</feature>
<sequence length="590" mass="63842">MRITRIFSRKKYRGDKQMKWVENIKTVYKLGILVIIAFFSLGSVGFTGYYDLKIANDNLQTMYEDRLIPVKIAYDTRSDIRALNGFLLELMLTVDRAKNQTLLDSIQEKGQGIEDKLSQLEDLSLDPQSQELFLKIKTSHKQYDQTKNQILAFAQANLNDKAYNLYETSGGHLSDQLVEDMRALGEYYSSLSHQASLDYEASFKHTLWFMGAIVAAALFLLAGSGYLIASSLTKPLGTMVEVCNDFAAGDFRDKQRQSGAGRADEIGLLYQALVAMQNNLRPLIKGISTSAEQVAASSQELTASSEQSAQAAGQVAASISQIALGAEQQLAAANETAAVVGQMSLNMQEIAAKANQVTFQSSHANDQANQGITTVEKAVAQMTQIEGTVNSSADVVAKLGRRSQEIGEIVDTISGIAAQTNLLALNAAIEAARAGEQGRGFAVVADEVRKLAEQSQEAARQIALLISKIQTDTEQAVAAMNHGTREVKAGTEAVDAAGQSFREIAHLVTQVSGQLQEIATGLQAMDSDGRQIFSSVQSIDQISTTTASETQTVSAATEEQLASMEEIASSSQSLSELAQNLQNEIARFKY</sequence>
<evidence type="ECO:0000256" key="4">
    <source>
        <dbReference type="SAM" id="Phobius"/>
    </source>
</evidence>
<dbReference type="PROSITE" id="PS50111">
    <property type="entry name" value="CHEMOTAXIS_TRANSDUC_2"/>
    <property type="match status" value="1"/>
</dbReference>
<evidence type="ECO:0000313" key="7">
    <source>
        <dbReference type="EMBL" id="BAE82368.1"/>
    </source>
</evidence>
<dbReference type="STRING" id="138119.DSY0579"/>
<dbReference type="PANTHER" id="PTHR32089">
    <property type="entry name" value="METHYL-ACCEPTING CHEMOTAXIS PROTEIN MCPB"/>
    <property type="match status" value="1"/>
</dbReference>
<dbReference type="Gene3D" id="1.10.8.500">
    <property type="entry name" value="HAMP domain in histidine kinase"/>
    <property type="match status" value="1"/>
</dbReference>
<reference evidence="7 8" key="1">
    <citation type="journal article" date="2006" name="J. Bacteriol.">
        <title>Complete genome sequence of the dehalorespiring bacterium Desulfitobacterium hafniense Y51 and comparison with Dehalococcoides ethenogenes 195.</title>
        <authorList>
            <person name="Nonaka H."/>
            <person name="Keresztes G."/>
            <person name="Shinoda Y."/>
            <person name="Ikenaga Y."/>
            <person name="Abe M."/>
            <person name="Naito K."/>
            <person name="Inatomi K."/>
            <person name="Furukawa K."/>
            <person name="Inui M."/>
            <person name="Yukawa H."/>
        </authorList>
    </citation>
    <scope>NUCLEOTIDE SEQUENCE [LARGE SCALE GENOMIC DNA]</scope>
    <source>
        <strain evidence="7 8">Y51</strain>
    </source>
</reference>
<dbReference type="eggNOG" id="COG0840">
    <property type="taxonomic scope" value="Bacteria"/>
</dbReference>
<feature type="domain" description="Methyl-accepting transducer" evidence="5">
    <location>
        <begin position="304"/>
        <end position="575"/>
    </location>
</feature>
<dbReference type="PROSITE" id="PS50885">
    <property type="entry name" value="HAMP"/>
    <property type="match status" value="1"/>
</dbReference>
<dbReference type="Pfam" id="PF00015">
    <property type="entry name" value="MCPsignal"/>
    <property type="match status" value="1"/>
</dbReference>
<evidence type="ECO:0000256" key="2">
    <source>
        <dbReference type="ARBA" id="ARBA00029447"/>
    </source>
</evidence>
<dbReference type="InterPro" id="IPR004090">
    <property type="entry name" value="Chemotax_Me-accpt_rcpt"/>
</dbReference>
<keyword evidence="4" id="KW-0812">Transmembrane</keyword>
<dbReference type="KEGG" id="dsy:DSY0579"/>
<protein>
    <recommendedName>
        <fullName evidence="9">Methyl-accepting chemotaxis protein</fullName>
    </recommendedName>
</protein>
<keyword evidence="8" id="KW-1185">Reference proteome</keyword>
<dbReference type="SMART" id="SM00304">
    <property type="entry name" value="HAMP"/>
    <property type="match status" value="1"/>
</dbReference>
<evidence type="ECO:0000256" key="3">
    <source>
        <dbReference type="PROSITE-ProRule" id="PRU00284"/>
    </source>
</evidence>
<dbReference type="InterPro" id="IPR004089">
    <property type="entry name" value="MCPsignal_dom"/>
</dbReference>
<dbReference type="InterPro" id="IPR003660">
    <property type="entry name" value="HAMP_dom"/>
</dbReference>
<dbReference type="CDD" id="cd11386">
    <property type="entry name" value="MCP_signal"/>
    <property type="match status" value="1"/>
</dbReference>
<dbReference type="GO" id="GO:0006935">
    <property type="term" value="P:chemotaxis"/>
    <property type="evidence" value="ECO:0007669"/>
    <property type="project" value="InterPro"/>
</dbReference>
<name>Q250C4_DESHY</name>
<dbReference type="EMBL" id="AP008230">
    <property type="protein sequence ID" value="BAE82368.1"/>
    <property type="molecule type" value="Genomic_DNA"/>
</dbReference>
<dbReference type="SMART" id="SM00283">
    <property type="entry name" value="MA"/>
    <property type="match status" value="1"/>
</dbReference>
<dbReference type="AlphaFoldDB" id="Q250C4"/>
<feature type="transmembrane region" description="Helical" evidence="4">
    <location>
        <begin position="207"/>
        <end position="229"/>
    </location>
</feature>
<dbReference type="Pfam" id="PF12729">
    <property type="entry name" value="4HB_MCP_1"/>
    <property type="match status" value="1"/>
</dbReference>
<dbReference type="GO" id="GO:0004888">
    <property type="term" value="F:transmembrane signaling receptor activity"/>
    <property type="evidence" value="ECO:0007669"/>
    <property type="project" value="InterPro"/>
</dbReference>
<dbReference type="SUPFAM" id="SSF58104">
    <property type="entry name" value="Methyl-accepting chemotaxis protein (MCP) signaling domain"/>
    <property type="match status" value="1"/>
</dbReference>
<comment type="similarity">
    <text evidence="2">Belongs to the methyl-accepting chemotaxis (MCP) protein family.</text>
</comment>
<proteinExistence type="inferred from homology"/>
<dbReference type="InterPro" id="IPR024478">
    <property type="entry name" value="HlyB_4HB_MCP"/>
</dbReference>
<evidence type="ECO:0000256" key="1">
    <source>
        <dbReference type="ARBA" id="ARBA00023224"/>
    </source>
</evidence>
<dbReference type="PANTHER" id="PTHR32089:SF112">
    <property type="entry name" value="LYSOZYME-LIKE PROTEIN-RELATED"/>
    <property type="match status" value="1"/>
</dbReference>
<dbReference type="InterPro" id="IPR047347">
    <property type="entry name" value="YvaQ-like_sensor"/>
</dbReference>
<evidence type="ECO:0008006" key="9">
    <source>
        <dbReference type="Google" id="ProtNLM"/>
    </source>
</evidence>
<dbReference type="HOGENOM" id="CLU_000445_107_27_9"/>
<dbReference type="Pfam" id="PF00672">
    <property type="entry name" value="HAMP"/>
    <property type="match status" value="1"/>
</dbReference>
<keyword evidence="4" id="KW-1133">Transmembrane helix</keyword>
<accession>Q250C4</accession>
<organism evidence="7 8">
    <name type="scientific">Desulfitobacterium hafniense (strain Y51)</name>
    <dbReference type="NCBI Taxonomy" id="138119"/>
    <lineage>
        <taxon>Bacteria</taxon>
        <taxon>Bacillati</taxon>
        <taxon>Bacillota</taxon>
        <taxon>Clostridia</taxon>
        <taxon>Eubacteriales</taxon>
        <taxon>Desulfitobacteriaceae</taxon>
        <taxon>Desulfitobacterium</taxon>
    </lineage>
</organism>
<evidence type="ECO:0000313" key="8">
    <source>
        <dbReference type="Proteomes" id="UP000001946"/>
    </source>
</evidence>
<dbReference type="PRINTS" id="PR00260">
    <property type="entry name" value="CHEMTRNSDUCR"/>
</dbReference>
<evidence type="ECO:0000259" key="6">
    <source>
        <dbReference type="PROSITE" id="PS50885"/>
    </source>
</evidence>
<dbReference type="Proteomes" id="UP000001946">
    <property type="component" value="Chromosome"/>
</dbReference>
<keyword evidence="1 3" id="KW-0807">Transducer</keyword>
<feature type="transmembrane region" description="Helical" evidence="4">
    <location>
        <begin position="27"/>
        <end position="50"/>
    </location>
</feature>
<dbReference type="Gene3D" id="1.10.287.950">
    <property type="entry name" value="Methyl-accepting chemotaxis protein"/>
    <property type="match status" value="1"/>
</dbReference>
<dbReference type="CDD" id="cd19411">
    <property type="entry name" value="MCP2201-like_sensor"/>
    <property type="match status" value="1"/>
</dbReference>
<gene>
    <name evidence="7" type="ordered locus">DSY0579</name>
</gene>
<keyword evidence="4" id="KW-0472">Membrane</keyword>
<dbReference type="GO" id="GO:0007165">
    <property type="term" value="P:signal transduction"/>
    <property type="evidence" value="ECO:0007669"/>
    <property type="project" value="UniProtKB-KW"/>
</dbReference>
<dbReference type="GO" id="GO:0016020">
    <property type="term" value="C:membrane"/>
    <property type="evidence" value="ECO:0007669"/>
    <property type="project" value="InterPro"/>
</dbReference>
<evidence type="ECO:0000259" key="5">
    <source>
        <dbReference type="PROSITE" id="PS50111"/>
    </source>
</evidence>